<sequence>MSVVCFNVFEMVYHLIFSIAFCILVCNYISLVLTADQCKTSADCKQGSFRKTCCGGIYNPERSCTYSSCLYSHCSSDDDCSDPSALCCRSNKCVKDGCSGCTEDSDCYITHVCCKKTFPLDQTVCGSNCMNQTCNSNNDCAEYGECCRLNKCVDTGCYDKCQTNSNCHLGEYCCKKATYWYPQRDAGCSKSCVGEICSTDEDCGNPNECCISNKCVDQGCSGCTANSNCSTEHYCCKKRYWYELSECSAHCIGKSCSTIEDCGAPNECCISNKCARVDQGCPGCTTNSNCSIGHYCCKKRDWYELSECSAHCIGKSCSTSEDCGGPGETCDSDYRCAKSKNSYPRWLITVIMSSVIFLIAVGVVVICFFKRRRSRNAIQANRATIPLENTQNQSREIQNPGTTIPTQYHGTGLQNQPLQNDNVAPHNPSHRLQGNGTQTSQYQGPIDQNPSLHQRNKNPGFYNPSENHHHQGNRASYRTPYEENVFQNPLYNRTYHHEPPNAAAHGTQQQNPQFYQENILPPPYNPHYPNIHH</sequence>
<keyword evidence="4" id="KW-1185">Reference proteome</keyword>
<name>A0A6S7GZ82_PARCT</name>
<proteinExistence type="predicted"/>
<feature type="compositionally biased region" description="Polar residues" evidence="1">
    <location>
        <begin position="389"/>
        <end position="422"/>
    </location>
</feature>
<gene>
    <name evidence="3" type="ORF">PACLA_8A004013</name>
</gene>
<dbReference type="Proteomes" id="UP001152795">
    <property type="component" value="Unassembled WGS sequence"/>
</dbReference>
<dbReference type="AlphaFoldDB" id="A0A6S7GZ82"/>
<reference evidence="3" key="1">
    <citation type="submission" date="2020-04" db="EMBL/GenBank/DDBJ databases">
        <authorList>
            <person name="Alioto T."/>
            <person name="Alioto T."/>
            <person name="Gomez Garrido J."/>
        </authorList>
    </citation>
    <scope>NUCLEOTIDE SEQUENCE</scope>
    <source>
        <strain evidence="3">A484AB</strain>
    </source>
</reference>
<accession>A0A6S7GZ82</accession>
<evidence type="ECO:0000313" key="4">
    <source>
        <dbReference type="Proteomes" id="UP001152795"/>
    </source>
</evidence>
<comment type="caution">
    <text evidence="3">The sequence shown here is derived from an EMBL/GenBank/DDBJ whole genome shotgun (WGS) entry which is preliminary data.</text>
</comment>
<evidence type="ECO:0000256" key="1">
    <source>
        <dbReference type="SAM" id="MobiDB-lite"/>
    </source>
</evidence>
<feature type="region of interest" description="Disordered" evidence="1">
    <location>
        <begin position="389"/>
        <end position="475"/>
    </location>
</feature>
<feature type="transmembrane region" description="Helical" evidence="2">
    <location>
        <begin position="346"/>
        <end position="369"/>
    </location>
</feature>
<keyword evidence="2" id="KW-1133">Transmembrane helix</keyword>
<feature type="transmembrane region" description="Helical" evidence="2">
    <location>
        <begin position="12"/>
        <end position="35"/>
    </location>
</feature>
<keyword evidence="2" id="KW-0812">Transmembrane</keyword>
<evidence type="ECO:0000256" key="2">
    <source>
        <dbReference type="SAM" id="Phobius"/>
    </source>
</evidence>
<keyword evidence="2" id="KW-0472">Membrane</keyword>
<protein>
    <submittedName>
        <fullName evidence="3">Uncharacterized protein</fullName>
    </submittedName>
</protein>
<feature type="compositionally biased region" description="Polar residues" evidence="1">
    <location>
        <begin position="430"/>
        <end position="453"/>
    </location>
</feature>
<dbReference type="EMBL" id="CACRXK020002700">
    <property type="protein sequence ID" value="CAB3995619.1"/>
    <property type="molecule type" value="Genomic_DNA"/>
</dbReference>
<dbReference type="OrthoDB" id="5990311at2759"/>
<evidence type="ECO:0000313" key="3">
    <source>
        <dbReference type="EMBL" id="CAB3995619.1"/>
    </source>
</evidence>
<organism evidence="3 4">
    <name type="scientific">Paramuricea clavata</name>
    <name type="common">Red gorgonian</name>
    <name type="synonym">Violescent sea-whip</name>
    <dbReference type="NCBI Taxonomy" id="317549"/>
    <lineage>
        <taxon>Eukaryota</taxon>
        <taxon>Metazoa</taxon>
        <taxon>Cnidaria</taxon>
        <taxon>Anthozoa</taxon>
        <taxon>Octocorallia</taxon>
        <taxon>Malacalcyonacea</taxon>
        <taxon>Plexauridae</taxon>
        <taxon>Paramuricea</taxon>
    </lineage>
</organism>